<protein>
    <submittedName>
        <fullName evidence="2">Uncharacterized protein</fullName>
    </submittedName>
</protein>
<dbReference type="STRING" id="400772.RR49_01476"/>
<keyword evidence="1" id="KW-0472">Membrane</keyword>
<comment type="caution">
    <text evidence="2">The sequence shown here is derived from an EMBL/GenBank/DDBJ whole genome shotgun (WGS) entry which is preliminary data.</text>
</comment>
<reference evidence="2 3" key="1">
    <citation type="submission" date="2015-02" db="EMBL/GenBank/DDBJ databases">
        <title>Draft genome sequences of ten Microbacterium spp. with emphasis on heavy metal contaminated environments.</title>
        <authorList>
            <person name="Corretto E."/>
        </authorList>
    </citation>
    <scope>NUCLEOTIDE SEQUENCE [LARGE SCALE GENOMIC DNA]</scope>
    <source>
        <strain evidence="2 3">DSM 18659</strain>
    </source>
</reference>
<keyword evidence="1" id="KW-1133">Transmembrane helix</keyword>
<organism evidence="2 3">
    <name type="scientific">Microbacterium ginsengisoli</name>
    <dbReference type="NCBI Taxonomy" id="400772"/>
    <lineage>
        <taxon>Bacteria</taxon>
        <taxon>Bacillati</taxon>
        <taxon>Actinomycetota</taxon>
        <taxon>Actinomycetes</taxon>
        <taxon>Micrococcales</taxon>
        <taxon>Microbacteriaceae</taxon>
        <taxon>Microbacterium</taxon>
    </lineage>
</organism>
<accession>A0A0F0LWR3</accession>
<name>A0A0F0LWR3_9MICO</name>
<dbReference type="InterPro" id="IPR036927">
    <property type="entry name" value="Cyt_c_oxase-like_su1_sf"/>
</dbReference>
<keyword evidence="3" id="KW-1185">Reference proteome</keyword>
<feature type="transmembrane region" description="Helical" evidence="1">
    <location>
        <begin position="21"/>
        <end position="46"/>
    </location>
</feature>
<dbReference type="AlphaFoldDB" id="A0A0F0LWR3"/>
<dbReference type="EMBL" id="JYIY01000072">
    <property type="protein sequence ID" value="KJL36725.1"/>
    <property type="molecule type" value="Genomic_DNA"/>
</dbReference>
<dbReference type="InterPro" id="IPR006311">
    <property type="entry name" value="TAT_signal"/>
</dbReference>
<dbReference type="Proteomes" id="UP000033451">
    <property type="component" value="Unassembled WGS sequence"/>
</dbReference>
<evidence type="ECO:0000313" key="2">
    <source>
        <dbReference type="EMBL" id="KJL36725.1"/>
    </source>
</evidence>
<sequence>MRGTPARRRLHHGDGAPTSRRGLIAATIVAGVVTVGAAVGAVAIAAQAPGGTSFGWFAYQPLSTSVYSPVAAWMAVSPWLIPTLTLTGVALAVTAFLLGRLSVRRTAADR</sequence>
<dbReference type="RefSeq" id="WP_048809110.1">
    <property type="nucleotide sequence ID" value="NZ_JYIY01000072.1"/>
</dbReference>
<keyword evidence="1" id="KW-0812">Transmembrane</keyword>
<evidence type="ECO:0000256" key="1">
    <source>
        <dbReference type="SAM" id="Phobius"/>
    </source>
</evidence>
<gene>
    <name evidence="2" type="ORF">RR49_01476</name>
</gene>
<evidence type="ECO:0000313" key="3">
    <source>
        <dbReference type="Proteomes" id="UP000033451"/>
    </source>
</evidence>
<dbReference type="SUPFAM" id="SSF81442">
    <property type="entry name" value="Cytochrome c oxidase subunit I-like"/>
    <property type="match status" value="1"/>
</dbReference>
<dbReference type="PROSITE" id="PS51318">
    <property type="entry name" value="TAT"/>
    <property type="match status" value="1"/>
</dbReference>
<proteinExistence type="predicted"/>
<feature type="transmembrane region" description="Helical" evidence="1">
    <location>
        <begin position="79"/>
        <end position="101"/>
    </location>
</feature>